<dbReference type="AlphaFoldDB" id="A0A3G1KTB3"/>
<protein>
    <submittedName>
        <fullName evidence="1">Uncharacterized protein</fullName>
    </submittedName>
</protein>
<sequence length="62" mass="7119">MPYENERFIDKGKDDDKKKECNCCIKIEDSIVVLICGDIEIEKVKKCLDSVLEVKGSKKIEL</sequence>
<dbReference type="Proteomes" id="UP000323521">
    <property type="component" value="Chromosome"/>
</dbReference>
<reference evidence="1 2" key="1">
    <citation type="submission" date="2016-10" db="EMBL/GenBank/DDBJ databases">
        <title>Complete Genome Sequence of Peptococcaceae strain DCMF.</title>
        <authorList>
            <person name="Edwards R.J."/>
            <person name="Holland S.I."/>
            <person name="Deshpande N.P."/>
            <person name="Wong Y.K."/>
            <person name="Ertan H."/>
            <person name="Manefield M."/>
            <person name="Russell T.L."/>
            <person name="Lee M.J."/>
        </authorList>
    </citation>
    <scope>NUCLEOTIDE SEQUENCE [LARGE SCALE GENOMIC DNA]</scope>
    <source>
        <strain evidence="1 2">DCMF</strain>
    </source>
</reference>
<evidence type="ECO:0000313" key="2">
    <source>
        <dbReference type="Proteomes" id="UP000323521"/>
    </source>
</evidence>
<name>A0A3G1KTB3_FORW1</name>
<keyword evidence="2" id="KW-1185">Reference proteome</keyword>
<proteinExistence type="predicted"/>
<organism evidence="1 2">
    <name type="scientific">Formimonas warabiya</name>
    <dbReference type="NCBI Taxonomy" id="1761012"/>
    <lineage>
        <taxon>Bacteria</taxon>
        <taxon>Bacillati</taxon>
        <taxon>Bacillota</taxon>
        <taxon>Clostridia</taxon>
        <taxon>Eubacteriales</taxon>
        <taxon>Peptococcaceae</taxon>
        <taxon>Candidatus Formimonas</taxon>
    </lineage>
</organism>
<dbReference type="RefSeq" id="WP_148134651.1">
    <property type="nucleotide sequence ID" value="NZ_CP017634.1"/>
</dbReference>
<dbReference type="EMBL" id="CP017634">
    <property type="protein sequence ID" value="ATW25395.1"/>
    <property type="molecule type" value="Genomic_DNA"/>
</dbReference>
<dbReference type="KEGG" id="fwa:DCMF_11985"/>
<evidence type="ECO:0000313" key="1">
    <source>
        <dbReference type="EMBL" id="ATW25395.1"/>
    </source>
</evidence>
<accession>A0A3G1KTB3</accession>
<gene>
    <name evidence="1" type="ORF">DCMF_11985</name>
</gene>